<keyword evidence="2" id="KW-0963">Cytoplasm</keyword>
<protein>
    <recommendedName>
        <fullName evidence="2">Nucleoid-associated protein ADN00_03345</fullName>
    </recommendedName>
</protein>
<dbReference type="GO" id="GO:0003677">
    <property type="term" value="F:DNA binding"/>
    <property type="evidence" value="ECO:0007669"/>
    <property type="project" value="UniProtKB-UniRule"/>
</dbReference>
<name>A0A0N8GNS9_9CHLR</name>
<dbReference type="OrthoDB" id="9809370at2"/>
<dbReference type="PANTHER" id="PTHR33449">
    <property type="entry name" value="NUCLEOID-ASSOCIATED PROTEIN YBAB"/>
    <property type="match status" value="1"/>
</dbReference>
<dbReference type="AlphaFoldDB" id="A0A0N8GNS9"/>
<reference evidence="4 5" key="1">
    <citation type="submission" date="2015-07" db="EMBL/GenBank/DDBJ databases">
        <title>Genome sequence of Ornatilinea apprima DSM 23815.</title>
        <authorList>
            <person name="Hemp J."/>
            <person name="Ward L.M."/>
            <person name="Pace L.A."/>
            <person name="Fischer W.W."/>
        </authorList>
    </citation>
    <scope>NUCLEOTIDE SEQUENCE [LARGE SCALE GENOMIC DNA]</scope>
    <source>
        <strain evidence="4 5">P3M-1</strain>
    </source>
</reference>
<feature type="region of interest" description="Disordered" evidence="3">
    <location>
        <begin position="1"/>
        <end position="20"/>
    </location>
</feature>
<dbReference type="InterPro" id="IPR036894">
    <property type="entry name" value="YbaB-like_sf"/>
</dbReference>
<dbReference type="STRING" id="1134406.ADN00_03345"/>
<comment type="similarity">
    <text evidence="2">Belongs to the YbaB/EbfC family.</text>
</comment>
<dbReference type="NCBIfam" id="TIGR00103">
    <property type="entry name" value="DNA_YbaB_EbfC"/>
    <property type="match status" value="1"/>
</dbReference>
<evidence type="ECO:0000256" key="2">
    <source>
        <dbReference type="HAMAP-Rule" id="MF_00274"/>
    </source>
</evidence>
<dbReference type="SUPFAM" id="SSF82607">
    <property type="entry name" value="YbaB-like"/>
    <property type="match status" value="1"/>
</dbReference>
<evidence type="ECO:0000256" key="1">
    <source>
        <dbReference type="ARBA" id="ARBA00023125"/>
    </source>
</evidence>
<dbReference type="GO" id="GO:0005829">
    <property type="term" value="C:cytosol"/>
    <property type="evidence" value="ECO:0007669"/>
    <property type="project" value="TreeGrafter"/>
</dbReference>
<comment type="function">
    <text evidence="2">Binds to DNA and alters its conformation. May be involved in regulation of gene expression, nucleoid organization and DNA protection.</text>
</comment>
<dbReference type="HAMAP" id="MF_00274">
    <property type="entry name" value="DNA_YbaB_EbfC"/>
    <property type="match status" value="1"/>
</dbReference>
<accession>A0A0N8GNS9</accession>
<dbReference type="Proteomes" id="UP000050417">
    <property type="component" value="Unassembled WGS sequence"/>
</dbReference>
<dbReference type="PANTHER" id="PTHR33449:SF1">
    <property type="entry name" value="NUCLEOID-ASSOCIATED PROTEIN YBAB"/>
    <property type="match status" value="1"/>
</dbReference>
<sequence>MAKGFNRMPGGKGMAGGQSGMMQQLKAMQQQMELAQQQLAEETVEATVGGGAVKIVMTGDQVCKSVTIDPELLKDADAEMLQDMMLSAINLGLEKSRKLQQDKMGPVSGGLSGLGF</sequence>
<gene>
    <name evidence="4" type="ORF">ADN00_03345</name>
</gene>
<comment type="subunit">
    <text evidence="2">Homodimer.</text>
</comment>
<dbReference type="RefSeq" id="WP_075061547.1">
    <property type="nucleotide sequence ID" value="NZ_LGCL01000015.1"/>
</dbReference>
<evidence type="ECO:0000313" key="5">
    <source>
        <dbReference type="Proteomes" id="UP000050417"/>
    </source>
</evidence>
<keyword evidence="1 2" id="KW-0238">DNA-binding</keyword>
<dbReference type="PIRSF" id="PIRSF004555">
    <property type="entry name" value="UCP004555"/>
    <property type="match status" value="1"/>
</dbReference>
<proteinExistence type="inferred from homology"/>
<dbReference type="GO" id="GO:0043590">
    <property type="term" value="C:bacterial nucleoid"/>
    <property type="evidence" value="ECO:0007669"/>
    <property type="project" value="UniProtKB-UniRule"/>
</dbReference>
<dbReference type="Pfam" id="PF02575">
    <property type="entry name" value="YbaB_DNA_bd"/>
    <property type="match status" value="1"/>
</dbReference>
<dbReference type="InterPro" id="IPR004401">
    <property type="entry name" value="YbaB/EbfC"/>
</dbReference>
<feature type="compositionally biased region" description="Gly residues" evidence="3">
    <location>
        <begin position="10"/>
        <end position="19"/>
    </location>
</feature>
<dbReference type="EMBL" id="LGCL01000015">
    <property type="protein sequence ID" value="KPL78946.1"/>
    <property type="molecule type" value="Genomic_DNA"/>
</dbReference>
<dbReference type="Gene3D" id="3.30.1310.10">
    <property type="entry name" value="Nucleoid-associated protein YbaB-like domain"/>
    <property type="match status" value="1"/>
</dbReference>
<comment type="subcellular location">
    <subcellularLocation>
        <location evidence="2">Cytoplasm</location>
        <location evidence="2">Nucleoid</location>
    </subcellularLocation>
</comment>
<comment type="caution">
    <text evidence="4">The sequence shown here is derived from an EMBL/GenBank/DDBJ whole genome shotgun (WGS) entry which is preliminary data.</text>
</comment>
<evidence type="ECO:0000256" key="3">
    <source>
        <dbReference type="SAM" id="MobiDB-lite"/>
    </source>
</evidence>
<keyword evidence="5" id="KW-1185">Reference proteome</keyword>
<evidence type="ECO:0000313" key="4">
    <source>
        <dbReference type="EMBL" id="KPL78946.1"/>
    </source>
</evidence>
<organism evidence="4 5">
    <name type="scientific">Ornatilinea apprima</name>
    <dbReference type="NCBI Taxonomy" id="1134406"/>
    <lineage>
        <taxon>Bacteria</taxon>
        <taxon>Bacillati</taxon>
        <taxon>Chloroflexota</taxon>
        <taxon>Anaerolineae</taxon>
        <taxon>Anaerolineales</taxon>
        <taxon>Anaerolineaceae</taxon>
        <taxon>Ornatilinea</taxon>
    </lineage>
</organism>